<gene>
    <name evidence="1" type="ORF">A5726_24960</name>
</gene>
<dbReference type="EMBL" id="LZHX01000087">
    <property type="protein sequence ID" value="OBF14413.1"/>
    <property type="molecule type" value="Genomic_DNA"/>
</dbReference>
<dbReference type="Proteomes" id="UP000093779">
    <property type="component" value="Unassembled WGS sequence"/>
</dbReference>
<organism evidence="1 2">
    <name type="scientific">Mycolicibacterium conceptionense</name>
    <dbReference type="NCBI Taxonomy" id="451644"/>
    <lineage>
        <taxon>Bacteria</taxon>
        <taxon>Bacillati</taxon>
        <taxon>Actinomycetota</taxon>
        <taxon>Actinomycetes</taxon>
        <taxon>Mycobacteriales</taxon>
        <taxon>Mycobacteriaceae</taxon>
        <taxon>Mycolicibacterium</taxon>
    </lineage>
</organism>
<evidence type="ECO:0000313" key="1">
    <source>
        <dbReference type="EMBL" id="OBF14413.1"/>
    </source>
</evidence>
<dbReference type="RefSeq" id="WP_064898998.1">
    <property type="nucleotide sequence ID" value="NZ_LZHX01000087.1"/>
</dbReference>
<reference evidence="1 2" key="1">
    <citation type="submission" date="2016-06" db="EMBL/GenBank/DDBJ databases">
        <authorList>
            <person name="Kjaerup R.B."/>
            <person name="Dalgaard T.S."/>
            <person name="Juul-Madsen H.R."/>
        </authorList>
    </citation>
    <scope>NUCLEOTIDE SEQUENCE [LARGE SCALE GENOMIC DNA]</scope>
    <source>
        <strain evidence="1 2">ACS1953</strain>
    </source>
</reference>
<evidence type="ECO:0000313" key="2">
    <source>
        <dbReference type="Proteomes" id="UP000093779"/>
    </source>
</evidence>
<name>A0A1A2V8E4_9MYCO</name>
<protein>
    <submittedName>
        <fullName evidence="1">Uncharacterized protein</fullName>
    </submittedName>
</protein>
<accession>A0A1A2V8E4</accession>
<proteinExistence type="predicted"/>
<comment type="caution">
    <text evidence="1">The sequence shown here is derived from an EMBL/GenBank/DDBJ whole genome shotgun (WGS) entry which is preliminary data.</text>
</comment>
<sequence length="134" mass="15255">MSNHDELIDSANTMRQTIDYAQMKGIGQAYPDRTVAEMLDRLVSALKEAQAENERMHSWDGLMALLDEHWPADIFPTMDDREDRAPGPRIVSLIRWVEQLRAHSAHLERLIRNPNVVAAIATVDPDNAVEVEIR</sequence>
<dbReference type="AlphaFoldDB" id="A0A1A2V8E4"/>